<name>A0A8D2PN53_ZOSLA</name>
<dbReference type="Ensembl" id="ENSZLMT00000016109.1">
    <property type="protein sequence ID" value="ENSZLMP00000015676.1"/>
    <property type="gene ID" value="ENSZLMG00000010907.1"/>
</dbReference>
<reference evidence="2" key="1">
    <citation type="submission" date="2025-08" db="UniProtKB">
        <authorList>
            <consortium name="Ensembl"/>
        </authorList>
    </citation>
    <scope>IDENTIFICATION</scope>
</reference>
<evidence type="ECO:0000313" key="3">
    <source>
        <dbReference type="Proteomes" id="UP000694401"/>
    </source>
</evidence>
<evidence type="ECO:0000256" key="1">
    <source>
        <dbReference type="SAM" id="MobiDB-lite"/>
    </source>
</evidence>
<accession>A0A8D2PN53</accession>
<protein>
    <submittedName>
        <fullName evidence="2">Uncharacterized protein</fullName>
    </submittedName>
</protein>
<organism evidence="2 3">
    <name type="scientific">Zosterops lateralis melanops</name>
    <dbReference type="NCBI Taxonomy" id="1220523"/>
    <lineage>
        <taxon>Eukaryota</taxon>
        <taxon>Metazoa</taxon>
        <taxon>Chordata</taxon>
        <taxon>Craniata</taxon>
        <taxon>Vertebrata</taxon>
        <taxon>Euteleostomi</taxon>
        <taxon>Archelosauria</taxon>
        <taxon>Archosauria</taxon>
        <taxon>Dinosauria</taxon>
        <taxon>Saurischia</taxon>
        <taxon>Theropoda</taxon>
        <taxon>Coelurosauria</taxon>
        <taxon>Aves</taxon>
        <taxon>Neognathae</taxon>
        <taxon>Neoaves</taxon>
        <taxon>Telluraves</taxon>
        <taxon>Australaves</taxon>
        <taxon>Passeriformes</taxon>
        <taxon>Sylvioidea</taxon>
        <taxon>Zosteropidae</taxon>
        <taxon>Zosterops</taxon>
    </lineage>
</organism>
<sequence length="90" mass="9547">MCWPGDSPFRTTPPRSACRKDAHKGPLLFDDLPPSSSADSGMGALCSLMGSHQPAVMTQVRSCVPHQPLLSLPSLGKATLQPLVLHTQQG</sequence>
<evidence type="ECO:0000313" key="2">
    <source>
        <dbReference type="Ensembl" id="ENSZLMP00000015676.1"/>
    </source>
</evidence>
<proteinExistence type="predicted"/>
<dbReference type="AlphaFoldDB" id="A0A8D2PN53"/>
<keyword evidence="3" id="KW-1185">Reference proteome</keyword>
<feature type="region of interest" description="Disordered" evidence="1">
    <location>
        <begin position="1"/>
        <end position="42"/>
    </location>
</feature>
<reference evidence="2" key="2">
    <citation type="submission" date="2025-09" db="UniProtKB">
        <authorList>
            <consortium name="Ensembl"/>
        </authorList>
    </citation>
    <scope>IDENTIFICATION</scope>
</reference>
<dbReference type="Proteomes" id="UP000694401">
    <property type="component" value="Unassembled WGS sequence"/>
</dbReference>